<evidence type="ECO:0000313" key="5">
    <source>
        <dbReference type="EMBL" id="EBT6288390.1"/>
    </source>
</evidence>
<dbReference type="SUPFAM" id="SSF57783">
    <property type="entry name" value="Zinc beta-ribbon"/>
    <property type="match status" value="1"/>
</dbReference>
<dbReference type="InterPro" id="IPR034154">
    <property type="entry name" value="TOPRIM_DnaG/twinkle"/>
</dbReference>
<proteinExistence type="predicted"/>
<dbReference type="EMBL" id="AAGWQQ010000085">
    <property type="protein sequence ID" value="EBS7984577.1"/>
    <property type="molecule type" value="Genomic_DNA"/>
</dbReference>
<evidence type="ECO:0000259" key="1">
    <source>
        <dbReference type="SMART" id="SM00778"/>
    </source>
</evidence>
<accession>A0A5U1R8P7</accession>
<sequence length="323" mass="35524">MKTADAAKGHWAEILEHFGLPPITGKNHYKGECPVCGARGKFRIDDYGGVGTWICVCGSGDGMKLVTLTQGKPFNEVCGEIDRLIGNDYQRVKIPVNSSAAKLRQCAISKFATLQPLRGTNGEGYLRQRGINKLPSEAIRFCEKQRHAGRIYHALYALATDDKGELCYLHQTLLDGAKKADIGASAKRLKSLQEDNYLDHTRSVAIRMFPVASTLGIAEGIETALSAHQIYNVNTWATMTANFMKKFRVPAGVKHLIIFADRDENSATGLAAATECAHANLLAKNDLEKISIYYPDNGDFNDMLMNGDQVRELVFTKKQKAAV</sequence>
<feature type="domain" description="DNA primase/helicase Gp4 N-terminal Bacteriophage T7-like" evidence="1">
    <location>
        <begin position="28"/>
        <end position="63"/>
    </location>
</feature>
<dbReference type="SMART" id="SM00778">
    <property type="entry name" value="Prim_Zn_Ribbon"/>
    <property type="match status" value="1"/>
</dbReference>
<evidence type="ECO:0000313" key="2">
    <source>
        <dbReference type="EMBL" id="EBO3620750.1"/>
    </source>
</evidence>
<evidence type="ECO:0000313" key="4">
    <source>
        <dbReference type="EMBL" id="EBS7984577.1"/>
    </source>
</evidence>
<protein>
    <submittedName>
        <fullName evidence="3">DNA primase</fullName>
    </submittedName>
</protein>
<dbReference type="AlphaFoldDB" id="A0A5U1R8P7"/>
<dbReference type="GO" id="GO:0004386">
    <property type="term" value="F:helicase activity"/>
    <property type="evidence" value="ECO:0007669"/>
    <property type="project" value="InterPro"/>
</dbReference>
<dbReference type="GO" id="GO:0008270">
    <property type="term" value="F:zinc ion binding"/>
    <property type="evidence" value="ECO:0007669"/>
    <property type="project" value="InterPro"/>
</dbReference>
<dbReference type="Pfam" id="PF13362">
    <property type="entry name" value="Toprim_3"/>
    <property type="match status" value="1"/>
</dbReference>
<dbReference type="Pfam" id="PF08273">
    <property type="entry name" value="Zn_Ribbon_Prim"/>
    <property type="match status" value="1"/>
</dbReference>
<dbReference type="EMBL" id="AAGZJS010000002">
    <property type="protein sequence ID" value="EBT6288390.1"/>
    <property type="molecule type" value="Genomic_DNA"/>
</dbReference>
<name>A0A5U1R8P7_SALER</name>
<dbReference type="Pfam" id="PF23639">
    <property type="entry name" value="DUF7146"/>
    <property type="match status" value="1"/>
</dbReference>
<reference evidence="3" key="1">
    <citation type="submission" date="2018-09" db="EMBL/GenBank/DDBJ databases">
        <authorList>
            <consortium name="PulseNet: The National Subtyping Network for Foodborne Disease Surveillance"/>
            <person name="Tarr C.L."/>
            <person name="Trees E."/>
            <person name="Katz L.S."/>
            <person name="Carleton-Romer H.A."/>
            <person name="Stroika S."/>
            <person name="Kucerova Z."/>
            <person name="Roache K.F."/>
            <person name="Sabol A.L."/>
            <person name="Besser J."/>
            <person name="Gerner-Smidt P."/>
        </authorList>
    </citation>
    <scope>NUCLEOTIDE SEQUENCE</scope>
    <source>
        <strain evidence="2">PNUSAS009482</strain>
        <strain evidence="4">PNUSAS015592</strain>
        <strain evidence="5">PNUSAS023047</strain>
        <strain evidence="3">PNUSAS051318</strain>
    </source>
</reference>
<organism evidence="3">
    <name type="scientific">Salmonella enterica</name>
    <name type="common">Salmonella choleraesuis</name>
    <dbReference type="NCBI Taxonomy" id="28901"/>
    <lineage>
        <taxon>Bacteria</taxon>
        <taxon>Pseudomonadati</taxon>
        <taxon>Pseudomonadota</taxon>
        <taxon>Gammaproteobacteria</taxon>
        <taxon>Enterobacterales</taxon>
        <taxon>Enterobacteriaceae</taxon>
        <taxon>Salmonella</taxon>
    </lineage>
</organism>
<comment type="caution">
    <text evidence="3">The sequence shown here is derived from an EMBL/GenBank/DDBJ whole genome shotgun (WGS) entry which is preliminary data.</text>
</comment>
<dbReference type="Gene3D" id="3.40.1360.10">
    <property type="match status" value="1"/>
</dbReference>
<dbReference type="InterPro" id="IPR013237">
    <property type="entry name" value="Phage_T7_Gp4_N"/>
</dbReference>
<evidence type="ECO:0000313" key="3">
    <source>
        <dbReference type="EMBL" id="EBO8104282.1"/>
    </source>
</evidence>
<dbReference type="CDD" id="cd01029">
    <property type="entry name" value="TOPRIM_primases"/>
    <property type="match status" value="1"/>
</dbReference>
<dbReference type="InterPro" id="IPR055570">
    <property type="entry name" value="DUF7146"/>
</dbReference>
<dbReference type="EMBL" id="AAGIGS010000002">
    <property type="protein sequence ID" value="EBO3620750.1"/>
    <property type="molecule type" value="Genomic_DNA"/>
</dbReference>
<dbReference type="InterPro" id="IPR006171">
    <property type="entry name" value="TOPRIM_dom"/>
</dbReference>
<dbReference type="EMBL" id="AAGJRW010000013">
    <property type="protein sequence ID" value="EBO8104282.1"/>
    <property type="molecule type" value="Genomic_DNA"/>
</dbReference>
<gene>
    <name evidence="2" type="ORF">B6N72_03570</name>
    <name evidence="4" type="ORF">CEJ09_22580</name>
    <name evidence="5" type="ORF">CNP70_02455</name>
    <name evidence="3" type="ORF">D3S21_15610</name>
</gene>